<dbReference type="OrthoDB" id="3296472at2"/>
<organism evidence="1 2">
    <name type="scientific">Propioniciclava tarda</name>
    <dbReference type="NCBI Taxonomy" id="433330"/>
    <lineage>
        <taxon>Bacteria</taxon>
        <taxon>Bacillati</taxon>
        <taxon>Actinomycetota</taxon>
        <taxon>Actinomycetes</taxon>
        <taxon>Propionibacteriales</taxon>
        <taxon>Propionibacteriaceae</taxon>
        <taxon>Propioniciclava</taxon>
    </lineage>
</organism>
<gene>
    <name evidence="1" type="ORF">ET996_09415</name>
</gene>
<proteinExistence type="predicted"/>
<evidence type="ECO:0008006" key="3">
    <source>
        <dbReference type="Google" id="ProtNLM"/>
    </source>
</evidence>
<dbReference type="AlphaFoldDB" id="A0A4Q9KJW1"/>
<keyword evidence="2" id="KW-1185">Reference proteome</keyword>
<dbReference type="EMBL" id="SDMR01000011">
    <property type="protein sequence ID" value="TBT94688.1"/>
    <property type="molecule type" value="Genomic_DNA"/>
</dbReference>
<evidence type="ECO:0000313" key="2">
    <source>
        <dbReference type="Proteomes" id="UP000291933"/>
    </source>
</evidence>
<protein>
    <recommendedName>
        <fullName evidence="3">DUF4157 domain-containing protein</fullName>
    </recommendedName>
</protein>
<reference evidence="1 2" key="1">
    <citation type="submission" date="2019-01" db="EMBL/GenBank/DDBJ databases">
        <title>Lactibacter flavus gen. nov., sp. nov., a novel bacterium of the family Propionibacteriaceae isolated from raw milk and dairy products.</title>
        <authorList>
            <person name="Huptas C."/>
            <person name="Wenning M."/>
            <person name="Breitenwieser F."/>
            <person name="Doll E."/>
            <person name="Von Neubeck M."/>
            <person name="Busse H.-J."/>
            <person name="Scherer S."/>
        </authorList>
    </citation>
    <scope>NUCLEOTIDE SEQUENCE [LARGE SCALE GENOMIC DNA]</scope>
    <source>
        <strain evidence="1 2">DSM 22130</strain>
    </source>
</reference>
<evidence type="ECO:0000313" key="1">
    <source>
        <dbReference type="EMBL" id="TBT94688.1"/>
    </source>
</evidence>
<comment type="caution">
    <text evidence="1">The sequence shown here is derived from an EMBL/GenBank/DDBJ whole genome shotgun (WGS) entry which is preliminary data.</text>
</comment>
<sequence length="160" mass="17779">MDAVSPATRHRPTSPDAVRRRALVNRLNLTTGFGLLVARLGRARRRPGPEGLILAEGYRLKFPIAGAFTVGNVVLTARTFDELEASSPGVLGHESRHAWQYYRLGLAFFPLYGAAAAWSWLRFRDPAIGNVFEKQAGLVSGSYVESALHRPQRRRPDVRN</sequence>
<name>A0A4Q9KJW1_PROTD</name>
<accession>A0A4Q9KJW1</accession>
<dbReference type="Proteomes" id="UP000291933">
    <property type="component" value="Unassembled WGS sequence"/>
</dbReference>